<dbReference type="Gene3D" id="2.130.10.10">
    <property type="entry name" value="YVTN repeat-like/Quinoprotein amine dehydrogenase"/>
    <property type="match status" value="1"/>
</dbReference>
<dbReference type="EMBL" id="LAZR01032742">
    <property type="protein sequence ID" value="KKL50038.1"/>
    <property type="molecule type" value="Genomic_DNA"/>
</dbReference>
<protein>
    <recommendedName>
        <fullName evidence="2">Sortilin N-terminal domain-containing protein</fullName>
    </recommendedName>
</protein>
<organism evidence="1">
    <name type="scientific">marine sediment metagenome</name>
    <dbReference type="NCBI Taxonomy" id="412755"/>
    <lineage>
        <taxon>unclassified sequences</taxon>
        <taxon>metagenomes</taxon>
        <taxon>ecological metagenomes</taxon>
    </lineage>
</organism>
<reference evidence="1" key="1">
    <citation type="journal article" date="2015" name="Nature">
        <title>Complex archaea that bridge the gap between prokaryotes and eukaryotes.</title>
        <authorList>
            <person name="Spang A."/>
            <person name="Saw J.H."/>
            <person name="Jorgensen S.L."/>
            <person name="Zaremba-Niedzwiedzka K."/>
            <person name="Martijn J."/>
            <person name="Lind A.E."/>
            <person name="van Eijk R."/>
            <person name="Schleper C."/>
            <person name="Guy L."/>
            <person name="Ettema T.J."/>
        </authorList>
    </citation>
    <scope>NUCLEOTIDE SEQUENCE</scope>
</reference>
<evidence type="ECO:0000313" key="1">
    <source>
        <dbReference type="EMBL" id="KKL50038.1"/>
    </source>
</evidence>
<dbReference type="AlphaFoldDB" id="A0A0F9CL26"/>
<gene>
    <name evidence="1" type="ORF">LCGC14_2309510</name>
</gene>
<accession>A0A0F9CL26</accession>
<feature type="non-terminal residue" evidence="1">
    <location>
        <position position="208"/>
    </location>
</feature>
<dbReference type="SUPFAM" id="SSF110296">
    <property type="entry name" value="Oligoxyloglucan reducing end-specific cellobiohydrolase"/>
    <property type="match status" value="1"/>
</dbReference>
<name>A0A0F9CL26_9ZZZZ</name>
<sequence length="208" mass="23831">MPFESSDSGSTLQGATTSQEPAFHIPYLDFRENDIYITLDYRHQIYRLHQSGVEVIEISAIPGFPHWNTGMKKIIFDLDGQEVVCGITSWGFGLVKPEDGMQSWRKIEEGIVASLPTIVLPHPFDPDVIYTTGNFIQDKYFTRDFSMTWLPFMPDDPRGDEVRVDLHDPDHLIYMSEGTDLFESRDGGKTFSRIADQFRSARIFDIEV</sequence>
<comment type="caution">
    <text evidence="1">The sequence shown here is derived from an EMBL/GenBank/DDBJ whole genome shotgun (WGS) entry which is preliminary data.</text>
</comment>
<dbReference type="InterPro" id="IPR015943">
    <property type="entry name" value="WD40/YVTN_repeat-like_dom_sf"/>
</dbReference>
<evidence type="ECO:0008006" key="2">
    <source>
        <dbReference type="Google" id="ProtNLM"/>
    </source>
</evidence>
<proteinExistence type="predicted"/>